<protein>
    <recommendedName>
        <fullName evidence="1">DUF1722 domain-containing protein</fullName>
    </recommendedName>
</protein>
<evidence type="ECO:0000313" key="2">
    <source>
        <dbReference type="EMBL" id="GAH00071.1"/>
    </source>
</evidence>
<comment type="caution">
    <text evidence="2">The sequence shown here is derived from an EMBL/GenBank/DDBJ whole genome shotgun (WGS) entry which is preliminary data.</text>
</comment>
<feature type="domain" description="DUF1722" evidence="1">
    <location>
        <begin position="2"/>
        <end position="108"/>
    </location>
</feature>
<dbReference type="Pfam" id="PF08349">
    <property type="entry name" value="DUF1722"/>
    <property type="match status" value="1"/>
</dbReference>
<reference evidence="2" key="1">
    <citation type="journal article" date="2014" name="Front. Microbiol.">
        <title>High frequency of phylogenetically diverse reductive dehalogenase-homologous genes in deep subseafloor sedimentary metagenomes.</title>
        <authorList>
            <person name="Kawai M."/>
            <person name="Futagami T."/>
            <person name="Toyoda A."/>
            <person name="Takaki Y."/>
            <person name="Nishi S."/>
            <person name="Hori S."/>
            <person name="Arai W."/>
            <person name="Tsubouchi T."/>
            <person name="Morono Y."/>
            <person name="Uchiyama I."/>
            <person name="Ito T."/>
            <person name="Fujiyama A."/>
            <person name="Inagaki F."/>
            <person name="Takami H."/>
        </authorList>
    </citation>
    <scope>NUCLEOTIDE SEQUENCE</scope>
    <source>
        <strain evidence="2">Expedition CK06-06</strain>
    </source>
</reference>
<dbReference type="InterPro" id="IPR013560">
    <property type="entry name" value="DUF1722"/>
</dbReference>
<dbReference type="EMBL" id="BART01025370">
    <property type="protein sequence ID" value="GAH00071.1"/>
    <property type="molecule type" value="Genomic_DNA"/>
</dbReference>
<gene>
    <name evidence="2" type="ORF">S01H4_45554</name>
</gene>
<dbReference type="AlphaFoldDB" id="X1BWB3"/>
<accession>X1BWB3</accession>
<name>X1BWB3_9ZZZZ</name>
<evidence type="ECO:0000259" key="1">
    <source>
        <dbReference type="Pfam" id="PF08349"/>
    </source>
</evidence>
<organism evidence="2">
    <name type="scientific">marine sediment metagenome</name>
    <dbReference type="NCBI Taxonomy" id="412755"/>
    <lineage>
        <taxon>unclassified sequences</taxon>
        <taxon>metagenomes</taxon>
        <taxon>ecological metagenomes</taxon>
    </lineage>
</organism>
<sequence>MHYQCLGQKVANLKGRNIQGFSKEYITELMLAFKKVATRRRQTNVLQHCMGYLKRNLNGHDKQELSDIIEQYRLGLIPLIVPITLLQHYFKHHPNQYILNQTYLNPYPKEFMLRNMI</sequence>
<proteinExistence type="predicted"/>